<dbReference type="RefSeq" id="WP_092352106.1">
    <property type="nucleotide sequence ID" value="NZ_CANSQN010000030.1"/>
</dbReference>
<comment type="function">
    <text evidence="10">Catalyzes the first step in hexosamine metabolism, converting fructose-6P into glucosamine-6P using glutamine as a nitrogen source.</text>
</comment>
<evidence type="ECO:0000256" key="2">
    <source>
        <dbReference type="ARBA" id="ARBA00004496"/>
    </source>
</evidence>
<gene>
    <name evidence="10" type="primary">glmS</name>
    <name evidence="13" type="ORF">SAMN04489758_10353</name>
</gene>
<dbReference type="PROSITE" id="PS51464">
    <property type="entry name" value="SIS"/>
    <property type="match status" value="2"/>
</dbReference>
<dbReference type="FunFam" id="3.60.20.10:FF:000006">
    <property type="entry name" value="Glutamine--fructose-6-phosphate aminotransferase [isomerizing]"/>
    <property type="match status" value="1"/>
</dbReference>
<dbReference type="OrthoDB" id="106547at2"/>
<keyword evidence="5 10" id="KW-0963">Cytoplasm</keyword>
<dbReference type="GO" id="GO:0006002">
    <property type="term" value="P:fructose 6-phosphate metabolic process"/>
    <property type="evidence" value="ECO:0007669"/>
    <property type="project" value="TreeGrafter"/>
</dbReference>
<keyword evidence="7 10" id="KW-0808">Transferase</keyword>
<dbReference type="PANTHER" id="PTHR10937:SF0">
    <property type="entry name" value="GLUTAMINE--FRUCTOSE-6-PHOSPHATE TRANSAMINASE (ISOMERIZING)"/>
    <property type="match status" value="1"/>
</dbReference>
<comment type="subunit">
    <text evidence="10">Homodimer.</text>
</comment>
<dbReference type="GO" id="GO:0046349">
    <property type="term" value="P:amino sugar biosynthetic process"/>
    <property type="evidence" value="ECO:0007669"/>
    <property type="project" value="UniProtKB-ARBA"/>
</dbReference>
<dbReference type="NCBIfam" id="TIGR01135">
    <property type="entry name" value="glmS"/>
    <property type="match status" value="1"/>
</dbReference>
<keyword evidence="6 10" id="KW-0032">Aminotransferase</keyword>
<dbReference type="GeneID" id="78287509"/>
<keyword evidence="14" id="KW-1185">Reference proteome</keyword>
<dbReference type="CDD" id="cd00714">
    <property type="entry name" value="GFAT"/>
    <property type="match status" value="1"/>
</dbReference>
<feature type="domain" description="SIS" evidence="12">
    <location>
        <begin position="285"/>
        <end position="424"/>
    </location>
</feature>
<dbReference type="InterPro" id="IPR005855">
    <property type="entry name" value="GFAT"/>
</dbReference>
<protein>
    <recommendedName>
        <fullName evidence="4 10">Glutamine--fructose-6-phosphate aminotransferase [isomerizing]</fullName>
        <ecNumber evidence="3 10">2.6.1.16</ecNumber>
    </recommendedName>
    <alternativeName>
        <fullName evidence="10">D-fructose-6-phosphate amidotransferase</fullName>
    </alternativeName>
    <alternativeName>
        <fullName evidence="10">GFAT</fullName>
    </alternativeName>
    <alternativeName>
        <fullName evidence="10">Glucosamine-6-phosphate synthase</fullName>
    </alternativeName>
    <alternativeName>
        <fullName evidence="10">Hexosephosphate aminotransferase</fullName>
    </alternativeName>
    <alternativeName>
        <fullName evidence="10">L-glutamine--D-fructose-6-phosphate amidotransferase</fullName>
    </alternativeName>
</protein>
<evidence type="ECO:0000256" key="8">
    <source>
        <dbReference type="ARBA" id="ARBA00022737"/>
    </source>
</evidence>
<dbReference type="GO" id="GO:0004360">
    <property type="term" value="F:glutamine-fructose-6-phosphate transaminase (isomerizing) activity"/>
    <property type="evidence" value="ECO:0007669"/>
    <property type="project" value="UniProtKB-UniRule"/>
</dbReference>
<dbReference type="InterPro" id="IPR047084">
    <property type="entry name" value="GFAT_N"/>
</dbReference>
<evidence type="ECO:0000256" key="1">
    <source>
        <dbReference type="ARBA" id="ARBA00001031"/>
    </source>
</evidence>
<evidence type="ECO:0000259" key="12">
    <source>
        <dbReference type="PROSITE" id="PS51464"/>
    </source>
</evidence>
<dbReference type="EMBL" id="FOIN01000003">
    <property type="protein sequence ID" value="SET18946.1"/>
    <property type="molecule type" value="Genomic_DNA"/>
</dbReference>
<evidence type="ECO:0000256" key="6">
    <source>
        <dbReference type="ARBA" id="ARBA00022576"/>
    </source>
</evidence>
<dbReference type="FunFam" id="3.40.50.10490:FF:000002">
    <property type="entry name" value="Glutamine--fructose-6-phosphate aminotransferase [isomerizing]"/>
    <property type="match status" value="1"/>
</dbReference>
<dbReference type="InterPro" id="IPR046348">
    <property type="entry name" value="SIS_dom_sf"/>
</dbReference>
<evidence type="ECO:0000313" key="14">
    <source>
        <dbReference type="Proteomes" id="UP000198558"/>
    </source>
</evidence>
<reference evidence="14" key="1">
    <citation type="submission" date="2016-10" db="EMBL/GenBank/DDBJ databases">
        <authorList>
            <person name="Varghese N."/>
            <person name="Submissions S."/>
        </authorList>
    </citation>
    <scope>NUCLEOTIDE SEQUENCE [LARGE SCALE GENOMIC DNA]</scope>
    <source>
        <strain evidence="14">DSM 1551</strain>
    </source>
</reference>
<evidence type="ECO:0000256" key="5">
    <source>
        <dbReference type="ARBA" id="ARBA00022490"/>
    </source>
</evidence>
<dbReference type="InterPro" id="IPR029055">
    <property type="entry name" value="Ntn_hydrolases_N"/>
</dbReference>
<dbReference type="AlphaFoldDB" id="A0A1I0CHS1"/>
<keyword evidence="8" id="KW-0677">Repeat</keyword>
<dbReference type="InterPro" id="IPR017932">
    <property type="entry name" value="GATase_2_dom"/>
</dbReference>
<feature type="initiator methionine" description="Removed" evidence="10">
    <location>
        <position position="1"/>
    </location>
</feature>
<proteinExistence type="inferred from homology"/>
<dbReference type="NCBIfam" id="NF001484">
    <property type="entry name" value="PRK00331.1"/>
    <property type="match status" value="1"/>
</dbReference>
<dbReference type="CDD" id="cd05009">
    <property type="entry name" value="SIS_GlmS_GlmD_2"/>
    <property type="match status" value="1"/>
</dbReference>
<dbReference type="InterPro" id="IPR035466">
    <property type="entry name" value="GlmS/AgaS_SIS"/>
</dbReference>
<dbReference type="FunFam" id="3.40.50.10490:FF:000001">
    <property type="entry name" value="Glutamine--fructose-6-phosphate aminotransferase [isomerizing]"/>
    <property type="match status" value="1"/>
</dbReference>
<dbReference type="GO" id="GO:0097367">
    <property type="term" value="F:carbohydrate derivative binding"/>
    <property type="evidence" value="ECO:0007669"/>
    <property type="project" value="InterPro"/>
</dbReference>
<dbReference type="InterPro" id="IPR001347">
    <property type="entry name" value="SIS_dom"/>
</dbReference>
<dbReference type="GO" id="GO:0006487">
    <property type="term" value="P:protein N-linked glycosylation"/>
    <property type="evidence" value="ECO:0007669"/>
    <property type="project" value="TreeGrafter"/>
</dbReference>
<evidence type="ECO:0000256" key="7">
    <source>
        <dbReference type="ARBA" id="ARBA00022679"/>
    </source>
</evidence>
<accession>A0A1I0CHS1</accession>
<dbReference type="PANTHER" id="PTHR10937">
    <property type="entry name" value="GLUCOSAMINE--FRUCTOSE-6-PHOSPHATE AMINOTRANSFERASE, ISOMERIZING"/>
    <property type="match status" value="1"/>
</dbReference>
<comment type="catalytic activity">
    <reaction evidence="1 10">
        <text>D-fructose 6-phosphate + L-glutamine = D-glucosamine 6-phosphate + L-glutamate</text>
        <dbReference type="Rhea" id="RHEA:13237"/>
        <dbReference type="ChEBI" id="CHEBI:29985"/>
        <dbReference type="ChEBI" id="CHEBI:58359"/>
        <dbReference type="ChEBI" id="CHEBI:58725"/>
        <dbReference type="ChEBI" id="CHEBI:61527"/>
        <dbReference type="EC" id="2.6.1.16"/>
    </reaction>
</comment>
<dbReference type="PROSITE" id="PS51278">
    <property type="entry name" value="GATASE_TYPE_2"/>
    <property type="match status" value="1"/>
</dbReference>
<feature type="domain" description="SIS" evidence="12">
    <location>
        <begin position="456"/>
        <end position="595"/>
    </location>
</feature>
<feature type="domain" description="Glutamine amidotransferase type-2" evidence="11">
    <location>
        <begin position="2"/>
        <end position="217"/>
    </location>
</feature>
<dbReference type="GO" id="GO:0005829">
    <property type="term" value="C:cytosol"/>
    <property type="evidence" value="ECO:0007669"/>
    <property type="project" value="TreeGrafter"/>
</dbReference>
<evidence type="ECO:0000256" key="10">
    <source>
        <dbReference type="HAMAP-Rule" id="MF_00164"/>
    </source>
</evidence>
<dbReference type="Proteomes" id="UP000198558">
    <property type="component" value="Unassembled WGS sequence"/>
</dbReference>
<evidence type="ECO:0000313" key="13">
    <source>
        <dbReference type="EMBL" id="SET18946.1"/>
    </source>
</evidence>
<dbReference type="EC" id="2.6.1.16" evidence="3 10"/>
<keyword evidence="9" id="KW-0315">Glutamine amidotransferase</keyword>
<comment type="subcellular location">
    <subcellularLocation>
        <location evidence="2 10">Cytoplasm</location>
    </subcellularLocation>
</comment>
<evidence type="ECO:0000256" key="4">
    <source>
        <dbReference type="ARBA" id="ARBA00016090"/>
    </source>
</evidence>
<dbReference type="Pfam" id="PF01380">
    <property type="entry name" value="SIS"/>
    <property type="match status" value="2"/>
</dbReference>
<feature type="active site" description="For Fru-6P isomerization activity" evidence="10">
    <location>
        <position position="600"/>
    </location>
</feature>
<dbReference type="SUPFAM" id="SSF53697">
    <property type="entry name" value="SIS domain"/>
    <property type="match status" value="1"/>
</dbReference>
<evidence type="ECO:0000256" key="3">
    <source>
        <dbReference type="ARBA" id="ARBA00012916"/>
    </source>
</evidence>
<organism evidence="13 14">
    <name type="scientific">Thomasclavelia cocleata</name>
    <dbReference type="NCBI Taxonomy" id="69824"/>
    <lineage>
        <taxon>Bacteria</taxon>
        <taxon>Bacillati</taxon>
        <taxon>Bacillota</taxon>
        <taxon>Erysipelotrichia</taxon>
        <taxon>Erysipelotrichales</taxon>
        <taxon>Coprobacillaceae</taxon>
        <taxon>Thomasclavelia</taxon>
    </lineage>
</organism>
<dbReference type="Pfam" id="PF13522">
    <property type="entry name" value="GATase_6"/>
    <property type="match status" value="1"/>
</dbReference>
<dbReference type="CDD" id="cd05008">
    <property type="entry name" value="SIS_GlmS_GlmD_1"/>
    <property type="match status" value="1"/>
</dbReference>
<evidence type="ECO:0000256" key="9">
    <source>
        <dbReference type="ARBA" id="ARBA00022962"/>
    </source>
</evidence>
<dbReference type="Gene3D" id="3.40.50.10490">
    <property type="entry name" value="Glucose-6-phosphate isomerase like protein, domain 1"/>
    <property type="match status" value="2"/>
</dbReference>
<dbReference type="GO" id="GO:0006047">
    <property type="term" value="P:UDP-N-acetylglucosamine metabolic process"/>
    <property type="evidence" value="ECO:0007669"/>
    <property type="project" value="TreeGrafter"/>
</dbReference>
<dbReference type="InterPro" id="IPR035490">
    <property type="entry name" value="GlmS/FrlB_SIS"/>
</dbReference>
<feature type="active site" description="Nucleophile; for GATase activity" evidence="10">
    <location>
        <position position="2"/>
    </location>
</feature>
<dbReference type="GO" id="GO:0005975">
    <property type="term" value="P:carbohydrate metabolic process"/>
    <property type="evidence" value="ECO:0007669"/>
    <property type="project" value="UniProtKB-UniRule"/>
</dbReference>
<dbReference type="Gene3D" id="3.60.20.10">
    <property type="entry name" value="Glutamine Phosphoribosylpyrophosphate, subunit 1, domain 1"/>
    <property type="match status" value="1"/>
</dbReference>
<name>A0A1I0CHS1_9FIRM</name>
<sequence length="605" mass="66968">MCGITAFSGKEDALPFLLQGLSKLEYRGYDSAGVTLVDNNKLFTLKTKGRLQNLIDQLDHDAPTGLVGIGHTRWATHGIPSNLNSHPHTNNNNTISLVHNGIIENYRDLKEKLLAQGYTFKSETDSEVVVHLLDSYYHGNMLEALKKVISQIQGSYALCIVSTLEPDTVYVTKKDSPLVLGKSEHASFGASDIPALLDYTKDVYFIEDYEIARLCKDKITFYNIDGTEIYKEITHIPYDSEAAQKDGYDTFMLKEIHEQPHAISETLRGRIENKERIILPELDVIKSRFKTFNKAYFIACGTAYHACLSGANILERLTGIPTSTQAASEFRYGEPIIDEKTLCIFVSQSGETADTLAALRLAKAKKATVIAVANVLGSTISREATATIYTCAGPEIAVASTKAYTTQVIVLLLLAMYIAQTLGKKSEIYRDIIKDIILLPKQIKNILKDEKIFEKYANYLKKQHDAYYIGRNLDYASVLEGALKLKEVSYIHADAYIAGELKHGPIALIEKGSVVIAVATQPHIATKTISNIQETIARGAKVILFTLSNEEAGNVDEIYYMPNINPILQAILVAVPLQLIAYYAAKLKGCDVDKPRNLAKSVTVE</sequence>
<dbReference type="SUPFAM" id="SSF56235">
    <property type="entry name" value="N-terminal nucleophile aminohydrolases (Ntn hydrolases)"/>
    <property type="match status" value="1"/>
</dbReference>
<dbReference type="HAMAP" id="MF_00164">
    <property type="entry name" value="GlmS"/>
    <property type="match status" value="1"/>
</dbReference>
<evidence type="ECO:0000259" key="11">
    <source>
        <dbReference type="PROSITE" id="PS51278"/>
    </source>
</evidence>